<dbReference type="PANTHER" id="PTHR42085">
    <property type="entry name" value="F-BOX DOMAIN-CONTAINING PROTEIN"/>
    <property type="match status" value="1"/>
</dbReference>
<dbReference type="AlphaFoldDB" id="A0A2K1QRD3"/>
<dbReference type="EMBL" id="NKHZ01000049">
    <property type="protein sequence ID" value="PNS17644.1"/>
    <property type="molecule type" value="Genomic_DNA"/>
</dbReference>
<organism evidence="1 2">
    <name type="scientific">Sphaceloma murrayae</name>
    <dbReference type="NCBI Taxonomy" id="2082308"/>
    <lineage>
        <taxon>Eukaryota</taxon>
        <taxon>Fungi</taxon>
        <taxon>Dikarya</taxon>
        <taxon>Ascomycota</taxon>
        <taxon>Pezizomycotina</taxon>
        <taxon>Dothideomycetes</taxon>
        <taxon>Dothideomycetidae</taxon>
        <taxon>Myriangiales</taxon>
        <taxon>Elsinoaceae</taxon>
        <taxon>Sphaceloma</taxon>
    </lineage>
</organism>
<sequence>MSSAAPQPPISHLSFTFERSLTFSMTSEAGSSESSPPHVSLVEFPSSPYRYTGTFRFLGLPLELRIIIYEIVFGVGYASVNNFIAAYVALIKAGSHNPRTDSPPSVPRTHPTILVVCKQVYEEAIGVLRQQTVHFHHGILDLSLRQLLTFDTLRNIRHLTITLSGHDILDKAIPNSFVGHRRLVNSLVDVLIRPGHKLQSLELHFDSVGLKWHLEHCWTANNGCDMRRWLESIYGSWKLLRNIPSVKIHGWLPENMKADLIRVMQSNYSPIDRLPIAVRARIFDYAASLSSVSRAINAGNSPQHTTPALGVPNILLINHRISREAVDLVRDKPLVLDFVNPPRGRRDYLHLYITNGTLRSIPHIKIHIRHRAWLPILHTICAALTSGHSVKTFELTFTDDTSLPASRRSAGLVKVYPDWRLEWYLSPLKTVRGVDKVFFGGDLALIAHGRVLRTTYEDMTGRPGPLTRNAALTAAAAFKAGAGVAAAGGRRP</sequence>
<keyword evidence="2" id="KW-1185">Reference proteome</keyword>
<name>A0A2K1QRD3_9PEZI</name>
<dbReference type="PANTHER" id="PTHR42085:SF8">
    <property type="entry name" value="F-BOX DOMAIN-CONTAINING PROTEIN"/>
    <property type="match status" value="1"/>
</dbReference>
<dbReference type="STRING" id="2082308.A0A2K1QRD3"/>
<proteinExistence type="predicted"/>
<dbReference type="InParanoid" id="A0A2K1QRD3"/>
<dbReference type="OrthoDB" id="3510794at2759"/>
<dbReference type="Proteomes" id="UP000243797">
    <property type="component" value="Unassembled WGS sequence"/>
</dbReference>
<evidence type="ECO:0000313" key="1">
    <source>
        <dbReference type="EMBL" id="PNS17644.1"/>
    </source>
</evidence>
<dbReference type="InterPro" id="IPR038883">
    <property type="entry name" value="AN11006-like"/>
</dbReference>
<reference evidence="1 2" key="1">
    <citation type="submission" date="2017-06" db="EMBL/GenBank/DDBJ databases">
        <title>Draft genome sequence of a variant of Elsinoe murrayae.</title>
        <authorList>
            <person name="Cheng Q."/>
        </authorList>
    </citation>
    <scope>NUCLEOTIDE SEQUENCE [LARGE SCALE GENOMIC DNA]</scope>
    <source>
        <strain evidence="1 2">CQ-2017a</strain>
    </source>
</reference>
<evidence type="ECO:0000313" key="2">
    <source>
        <dbReference type="Proteomes" id="UP000243797"/>
    </source>
</evidence>
<protein>
    <submittedName>
        <fullName evidence="1">Uncharacterized protein</fullName>
    </submittedName>
</protein>
<gene>
    <name evidence="1" type="ORF">CAC42_3039</name>
</gene>
<accession>A0A2K1QRD3</accession>
<comment type="caution">
    <text evidence="1">The sequence shown here is derived from an EMBL/GenBank/DDBJ whole genome shotgun (WGS) entry which is preliminary data.</text>
</comment>